<name>K0KJE1_WICCF</name>
<dbReference type="SMART" id="SM01131">
    <property type="entry name" value="DHHA2"/>
    <property type="match status" value="1"/>
</dbReference>
<dbReference type="Gene3D" id="3.90.1640.10">
    <property type="entry name" value="inorganic pyrophosphatase (n-terminal core)"/>
    <property type="match status" value="1"/>
</dbReference>
<dbReference type="AlphaFoldDB" id="K0KJE1"/>
<dbReference type="Proteomes" id="UP000009328">
    <property type="component" value="Unassembled WGS sequence"/>
</dbReference>
<organism evidence="2 3">
    <name type="scientific">Wickerhamomyces ciferrii (strain ATCC 14091 / BCRC 22168 / CBS 111 / JCM 3599 / NBRC 0793 / NRRL Y-1031 F-60-10)</name>
    <name type="common">Yeast</name>
    <name type="synonym">Pichia ciferrii</name>
    <dbReference type="NCBI Taxonomy" id="1206466"/>
    <lineage>
        <taxon>Eukaryota</taxon>
        <taxon>Fungi</taxon>
        <taxon>Dikarya</taxon>
        <taxon>Ascomycota</taxon>
        <taxon>Saccharomycotina</taxon>
        <taxon>Saccharomycetes</taxon>
        <taxon>Phaffomycetales</taxon>
        <taxon>Wickerhamomycetaceae</taxon>
        <taxon>Wickerhamomyces</taxon>
    </lineage>
</organism>
<sequence>MSSFHKINSVLKTLTQKFAQNHSNYSIVSAITYAYFSYLHNSNDLILPVLNFTRNELNSRKDAILLLKNYKIDTENLFFSDDLSRLSRPDFLQGIHLVDHNTPQGSIKSLKAPIVGIIDHHEDEGQSLQINPRIIEKSGSCSSLVFKYWFDQIQDKNLIDPDVFKLLLGPLVIDTTNLTSKIESTDLEVFKIYQEYLSDFNTESFFSDIKEAKNNIEGLSAHEIFAKDYKDFEVLSSNDGHLKKKIGVTSIVKPFKWLQSNFENLNELSSEFLQLEKLDFFIIMTSFINEQGDFNRELGIISQNESNNLLEVQIVESIKDNLSLEKVSNSSTSTSTTSEPILQIFNQKNLSASRKQVIPVFKKSLEKF</sequence>
<dbReference type="Gene3D" id="3.10.310.20">
    <property type="entry name" value="DHHA2 domain"/>
    <property type="match status" value="1"/>
</dbReference>
<dbReference type="eggNOG" id="KOG4129">
    <property type="taxonomic scope" value="Eukaryota"/>
</dbReference>
<dbReference type="Pfam" id="PF02833">
    <property type="entry name" value="DHHA2"/>
    <property type="match status" value="1"/>
</dbReference>
<evidence type="ECO:0000259" key="1">
    <source>
        <dbReference type="SMART" id="SM01131"/>
    </source>
</evidence>
<dbReference type="InterPro" id="IPR004097">
    <property type="entry name" value="DHHA2"/>
</dbReference>
<dbReference type="EMBL" id="CAIF01000194">
    <property type="protein sequence ID" value="CCH45355.1"/>
    <property type="molecule type" value="Genomic_DNA"/>
</dbReference>
<accession>K0KJE1</accession>
<dbReference type="GO" id="GO:0004309">
    <property type="term" value="F:exopolyphosphatase activity"/>
    <property type="evidence" value="ECO:0007669"/>
    <property type="project" value="TreeGrafter"/>
</dbReference>
<dbReference type="GO" id="GO:0005737">
    <property type="term" value="C:cytoplasm"/>
    <property type="evidence" value="ECO:0007669"/>
    <property type="project" value="InterPro"/>
</dbReference>
<comment type="caution">
    <text evidence="2">The sequence shown here is derived from an EMBL/GenBank/DDBJ whole genome shotgun (WGS) entry which is preliminary data.</text>
</comment>
<dbReference type="STRING" id="1206466.K0KJE1"/>
<evidence type="ECO:0000313" key="3">
    <source>
        <dbReference type="Proteomes" id="UP000009328"/>
    </source>
</evidence>
<feature type="domain" description="DHHA2" evidence="1">
    <location>
        <begin position="206"/>
        <end position="365"/>
    </location>
</feature>
<dbReference type="FunCoup" id="K0KJE1">
    <property type="interactions" value="237"/>
</dbReference>
<keyword evidence="3" id="KW-1185">Reference proteome</keyword>
<evidence type="ECO:0000313" key="2">
    <source>
        <dbReference type="EMBL" id="CCH45355.1"/>
    </source>
</evidence>
<gene>
    <name evidence="2" type="ORF">BN7_4937</name>
</gene>
<dbReference type="PANTHER" id="PTHR12112">
    <property type="entry name" value="BNIP - RELATED"/>
    <property type="match status" value="1"/>
</dbReference>
<dbReference type="InterPro" id="IPR038222">
    <property type="entry name" value="DHHA2_dom_sf"/>
</dbReference>
<protein>
    <recommendedName>
        <fullName evidence="1">DHHA2 domain-containing protein</fullName>
    </recommendedName>
</protein>
<dbReference type="SUPFAM" id="SSF64182">
    <property type="entry name" value="DHH phosphoesterases"/>
    <property type="match status" value="1"/>
</dbReference>
<reference evidence="2 3" key="1">
    <citation type="journal article" date="2012" name="Eukaryot. Cell">
        <title>Draft genome sequence of Wickerhamomyces ciferrii NRRL Y-1031 F-60-10.</title>
        <authorList>
            <person name="Schneider J."/>
            <person name="Andrea H."/>
            <person name="Blom J."/>
            <person name="Jaenicke S."/>
            <person name="Ruckert C."/>
            <person name="Schorsch C."/>
            <person name="Szczepanowski R."/>
            <person name="Farwick M."/>
            <person name="Goesmann A."/>
            <person name="Puhler A."/>
            <person name="Schaffer S."/>
            <person name="Tauch A."/>
            <person name="Kohler T."/>
            <person name="Brinkrolf K."/>
        </authorList>
    </citation>
    <scope>NUCLEOTIDE SEQUENCE [LARGE SCALE GENOMIC DNA]</scope>
    <source>
        <strain evidence="3">ATCC 14091 / BCRC 22168 / CBS 111 / JCM 3599 / NBRC 0793 / NRRL Y-1031 F-60-10</strain>
    </source>
</reference>
<dbReference type="PANTHER" id="PTHR12112:SF39">
    <property type="entry name" value="EG:152A3.5 PROTEIN (FBGN0003116_PN PROTEIN)"/>
    <property type="match status" value="1"/>
</dbReference>
<dbReference type="InParanoid" id="K0KJE1"/>
<dbReference type="InterPro" id="IPR038763">
    <property type="entry name" value="DHH_sf"/>
</dbReference>
<dbReference type="HOGENOM" id="CLU_019358_1_0_1"/>
<proteinExistence type="predicted"/>